<proteinExistence type="predicted"/>
<name>A0A6J5KZX3_9CAUD</name>
<organism evidence="2">
    <name type="scientific">uncultured Caudovirales phage</name>
    <dbReference type="NCBI Taxonomy" id="2100421"/>
    <lineage>
        <taxon>Viruses</taxon>
        <taxon>Duplodnaviria</taxon>
        <taxon>Heunggongvirae</taxon>
        <taxon>Uroviricota</taxon>
        <taxon>Caudoviricetes</taxon>
        <taxon>Peduoviridae</taxon>
        <taxon>Maltschvirus</taxon>
        <taxon>Maltschvirus maltsch</taxon>
    </lineage>
</organism>
<protein>
    <submittedName>
        <fullName evidence="2">Uncharacterized protein</fullName>
    </submittedName>
</protein>
<dbReference type="EMBL" id="LR796205">
    <property type="protein sequence ID" value="CAB4126516.1"/>
    <property type="molecule type" value="Genomic_DNA"/>
</dbReference>
<evidence type="ECO:0000313" key="2">
    <source>
        <dbReference type="EMBL" id="CAB4126516.1"/>
    </source>
</evidence>
<gene>
    <name evidence="2" type="ORF">UFOVP80_15</name>
</gene>
<feature type="region of interest" description="Disordered" evidence="1">
    <location>
        <begin position="101"/>
        <end position="123"/>
    </location>
</feature>
<feature type="compositionally biased region" description="Basic and acidic residues" evidence="1">
    <location>
        <begin position="112"/>
        <end position="123"/>
    </location>
</feature>
<feature type="region of interest" description="Disordered" evidence="1">
    <location>
        <begin position="253"/>
        <end position="327"/>
    </location>
</feature>
<reference evidence="2" key="1">
    <citation type="submission" date="2020-04" db="EMBL/GenBank/DDBJ databases">
        <authorList>
            <person name="Chiriac C."/>
            <person name="Salcher M."/>
            <person name="Ghai R."/>
            <person name="Kavagutti S V."/>
        </authorList>
    </citation>
    <scope>NUCLEOTIDE SEQUENCE</scope>
</reference>
<accession>A0A6J5KZX3</accession>
<evidence type="ECO:0000256" key="1">
    <source>
        <dbReference type="SAM" id="MobiDB-lite"/>
    </source>
</evidence>
<feature type="compositionally biased region" description="Basic and acidic residues" evidence="1">
    <location>
        <begin position="259"/>
        <end position="309"/>
    </location>
</feature>
<sequence>MVQFIGKPQSALGGFLEKAGPGLDQLAESLGIRRENKELGISPSVKSPKARQMLLENKYAQQEQLQKNKLLDDYLNTIPEDQLSKREKDLIKISMQGTGPAGIAGQLSKPPPAEKKAPPTPLEKSKAAIEAKKYSEAVDQVGKIDSTLDNINYLRQLAPKLRGITGYGKAALKTKDASEFNSIGLSLIEPILKIFNPVGAIPIAKINLIRSQFAPKASDLASTIQGKLNALERIAQQGKARAEERIALYESYEGTPPPEEVKKFEKETERELDKLTRQSKKEVASISQEAEKEETIPFDAAENRGRTIENPETGQRFTSDGVKWNPT</sequence>